<dbReference type="InterPro" id="IPR040217">
    <property type="entry name" value="ACR1-12"/>
</dbReference>
<evidence type="ECO:0000313" key="5">
    <source>
        <dbReference type="Proteomes" id="UP000001514"/>
    </source>
</evidence>
<dbReference type="InterPro" id="IPR045865">
    <property type="entry name" value="ACT-like_dom_sf"/>
</dbReference>
<dbReference type="STRING" id="88036.D8RMN3"/>
<feature type="domain" description="ACT" evidence="2">
    <location>
        <begin position="159"/>
        <end position="236"/>
    </location>
</feature>
<dbReference type="Gramene" id="EFJ26563">
    <property type="protein sequence ID" value="EFJ26563"/>
    <property type="gene ID" value="SELMODRAFT_97374"/>
</dbReference>
<protein>
    <recommendedName>
        <fullName evidence="2">ACT domain-containing protein</fullName>
    </recommendedName>
</protein>
<evidence type="ECO:0000313" key="3">
    <source>
        <dbReference type="EMBL" id="EFJ14818.1"/>
    </source>
</evidence>
<dbReference type="PROSITE" id="PS51671">
    <property type="entry name" value="ACT"/>
    <property type="match status" value="1"/>
</dbReference>
<reference evidence="4 5" key="1">
    <citation type="journal article" date="2011" name="Science">
        <title>The Selaginella genome identifies genetic changes associated with the evolution of vascular plants.</title>
        <authorList>
            <person name="Banks J.A."/>
            <person name="Nishiyama T."/>
            <person name="Hasebe M."/>
            <person name="Bowman J.L."/>
            <person name="Gribskov M."/>
            <person name="dePamphilis C."/>
            <person name="Albert V.A."/>
            <person name="Aono N."/>
            <person name="Aoyama T."/>
            <person name="Ambrose B.A."/>
            <person name="Ashton N.W."/>
            <person name="Axtell M.J."/>
            <person name="Barker E."/>
            <person name="Barker M.S."/>
            <person name="Bennetzen J.L."/>
            <person name="Bonawitz N.D."/>
            <person name="Chapple C."/>
            <person name="Cheng C."/>
            <person name="Correa L.G."/>
            <person name="Dacre M."/>
            <person name="DeBarry J."/>
            <person name="Dreyer I."/>
            <person name="Elias M."/>
            <person name="Engstrom E.M."/>
            <person name="Estelle M."/>
            <person name="Feng L."/>
            <person name="Finet C."/>
            <person name="Floyd S.K."/>
            <person name="Frommer W.B."/>
            <person name="Fujita T."/>
            <person name="Gramzow L."/>
            <person name="Gutensohn M."/>
            <person name="Harholt J."/>
            <person name="Hattori M."/>
            <person name="Heyl A."/>
            <person name="Hirai T."/>
            <person name="Hiwatashi Y."/>
            <person name="Ishikawa M."/>
            <person name="Iwata M."/>
            <person name="Karol K.G."/>
            <person name="Koehler B."/>
            <person name="Kolukisaoglu U."/>
            <person name="Kubo M."/>
            <person name="Kurata T."/>
            <person name="Lalonde S."/>
            <person name="Li K."/>
            <person name="Li Y."/>
            <person name="Litt A."/>
            <person name="Lyons E."/>
            <person name="Manning G."/>
            <person name="Maruyama T."/>
            <person name="Michael T.P."/>
            <person name="Mikami K."/>
            <person name="Miyazaki S."/>
            <person name="Morinaga S."/>
            <person name="Murata T."/>
            <person name="Mueller-Roeber B."/>
            <person name="Nelson D.R."/>
            <person name="Obara M."/>
            <person name="Oguri Y."/>
            <person name="Olmstead R.G."/>
            <person name="Onodera N."/>
            <person name="Petersen B.L."/>
            <person name="Pils B."/>
            <person name="Prigge M."/>
            <person name="Rensing S.A."/>
            <person name="Riano-Pachon D.M."/>
            <person name="Roberts A.W."/>
            <person name="Sato Y."/>
            <person name="Scheller H.V."/>
            <person name="Schulz B."/>
            <person name="Schulz C."/>
            <person name="Shakirov E.V."/>
            <person name="Shibagaki N."/>
            <person name="Shinohara N."/>
            <person name="Shippen D.E."/>
            <person name="Soerensen I."/>
            <person name="Sotooka R."/>
            <person name="Sugimoto N."/>
            <person name="Sugita M."/>
            <person name="Sumikawa N."/>
            <person name="Tanurdzic M."/>
            <person name="Theissen G."/>
            <person name="Ulvskov P."/>
            <person name="Wakazuki S."/>
            <person name="Weng J.K."/>
            <person name="Willats W.W."/>
            <person name="Wipf D."/>
            <person name="Wolf P.G."/>
            <person name="Yang L."/>
            <person name="Zimmer A.D."/>
            <person name="Zhu Q."/>
            <person name="Mitros T."/>
            <person name="Hellsten U."/>
            <person name="Loque D."/>
            <person name="Otillar R."/>
            <person name="Salamov A."/>
            <person name="Schmutz J."/>
            <person name="Shapiro H."/>
            <person name="Lindquist E."/>
            <person name="Lucas S."/>
            <person name="Rokhsar D."/>
            <person name="Grigoriev I.V."/>
        </authorList>
    </citation>
    <scope>NUCLEOTIDE SEQUENCE [LARGE SCALE GENOMIC DNA]</scope>
</reference>
<gene>
    <name evidence="3" type="ORF">SELMODRAFT_119690</name>
    <name evidence="4" type="ORF">SELMODRAFT_97374</name>
</gene>
<dbReference type="Gramene" id="EFJ14818">
    <property type="protein sequence ID" value="EFJ14818"/>
    <property type="gene ID" value="SELMODRAFT_119690"/>
</dbReference>
<keyword evidence="5" id="KW-1185">Reference proteome</keyword>
<dbReference type="HOGENOM" id="CLU_066532_1_0_1"/>
<evidence type="ECO:0000256" key="1">
    <source>
        <dbReference type="ARBA" id="ARBA00022737"/>
    </source>
</evidence>
<dbReference type="CDD" id="cd04873">
    <property type="entry name" value="ACT_UUR-ACR-like"/>
    <property type="match status" value="1"/>
</dbReference>
<organism evidence="5">
    <name type="scientific">Selaginella moellendorffii</name>
    <name type="common">Spikemoss</name>
    <dbReference type="NCBI Taxonomy" id="88036"/>
    <lineage>
        <taxon>Eukaryota</taxon>
        <taxon>Viridiplantae</taxon>
        <taxon>Streptophyta</taxon>
        <taxon>Embryophyta</taxon>
        <taxon>Tracheophyta</taxon>
        <taxon>Lycopodiopsida</taxon>
        <taxon>Selaginellales</taxon>
        <taxon>Selaginellaceae</taxon>
        <taxon>Selaginella</taxon>
    </lineage>
</organism>
<accession>D8RMN3</accession>
<dbReference type="EMBL" id="GL377626">
    <property type="protein sequence ID" value="EFJ14818.1"/>
    <property type="molecule type" value="Genomic_DNA"/>
</dbReference>
<dbReference type="eggNOG" id="ENOG502QVJY">
    <property type="taxonomic scope" value="Eukaryota"/>
</dbReference>
<keyword evidence="1" id="KW-0677">Repeat</keyword>
<proteinExistence type="predicted"/>
<dbReference type="EMBL" id="GL377584">
    <property type="protein sequence ID" value="EFJ26563.1"/>
    <property type="molecule type" value="Genomic_DNA"/>
</dbReference>
<dbReference type="AlphaFoldDB" id="D8RMN3"/>
<name>D8RMN3_SELML</name>
<dbReference type="PANTHER" id="PTHR31096">
    <property type="entry name" value="ACT DOMAIN-CONTAINING PROTEIN ACR4-RELATED"/>
    <property type="match status" value="1"/>
</dbReference>
<dbReference type="FunCoup" id="D8RMN3">
    <property type="interactions" value="1684"/>
</dbReference>
<dbReference type="KEGG" id="smo:SELMODRAFT_97374"/>
<dbReference type="PANTHER" id="PTHR31096:SF60">
    <property type="entry name" value="ACT DOMAIN-CONTAINING PROTEIN ACR12"/>
    <property type="match status" value="1"/>
</dbReference>
<dbReference type="InParanoid" id="D8RMN3"/>
<dbReference type="SUPFAM" id="SSF55021">
    <property type="entry name" value="ACT-like"/>
    <property type="match status" value="1"/>
</dbReference>
<dbReference type="OrthoDB" id="496180at2759"/>
<dbReference type="Proteomes" id="UP000001514">
    <property type="component" value="Unassembled WGS sequence"/>
</dbReference>
<dbReference type="InterPro" id="IPR002912">
    <property type="entry name" value="ACT_dom"/>
</dbReference>
<dbReference type="KEGG" id="smo:SELMODRAFT_119690"/>
<sequence>MRGPRDDSHFLFARFSCAPKDSVVIKEEPVPLPIVHIDQESDPHVTIVELSYGDRLGALLDTMKALKDLGLNVVKGSVAVSGKTKSNRLSITRAATGRKVEDPELLESIRLTIISNLLQYHPESSEKLAMGEAFGKKPPKKIDVKTHITVTDQGPARSLLTIETADKPGLLLDIVEMITATSVTVESAEIDTEGLVARDRFHVSYGGAALTKSLAEVLVNCLRFHLRRSESEDESY</sequence>
<dbReference type="OMA" id="ADTVPMP"/>
<evidence type="ECO:0000313" key="4">
    <source>
        <dbReference type="EMBL" id="EFJ26563.1"/>
    </source>
</evidence>
<evidence type="ECO:0000259" key="2">
    <source>
        <dbReference type="PROSITE" id="PS51671"/>
    </source>
</evidence>